<comment type="caution">
    <text evidence="2">The sequence shown here is derived from an EMBL/GenBank/DDBJ whole genome shotgun (WGS) entry which is preliminary data.</text>
</comment>
<keyword evidence="2" id="KW-0808">Transferase</keyword>
<evidence type="ECO:0000313" key="2">
    <source>
        <dbReference type="EMBL" id="GCB34466.1"/>
    </source>
</evidence>
<name>A0A401LSE0_9BACE</name>
<dbReference type="InterPro" id="IPR016181">
    <property type="entry name" value="Acyl_CoA_acyltransferase"/>
</dbReference>
<dbReference type="Pfam" id="PF13302">
    <property type="entry name" value="Acetyltransf_3"/>
    <property type="match status" value="1"/>
</dbReference>
<protein>
    <submittedName>
        <fullName evidence="2">N-acetyltransferase</fullName>
    </submittedName>
</protein>
<dbReference type="PROSITE" id="PS51186">
    <property type="entry name" value="GNAT"/>
    <property type="match status" value="1"/>
</dbReference>
<dbReference type="PANTHER" id="PTHR43328:SF1">
    <property type="entry name" value="N-ACETYLTRANSFERASE DOMAIN-CONTAINING PROTEIN"/>
    <property type="match status" value="1"/>
</dbReference>
<dbReference type="SUPFAM" id="SSF55729">
    <property type="entry name" value="Acyl-CoA N-acyltransferases (Nat)"/>
    <property type="match status" value="1"/>
</dbReference>
<accession>A0A401LSE0</accession>
<dbReference type="AlphaFoldDB" id="A0A401LSE0"/>
<sequence>MIMEYILRTWKDSDVQSLATHLNNKKIWDNCRDGLPFPYTEKDAIKFITYATKQPTQNEFCIEINNEAVGNIGFLRGTDVEKFNSEVGYWLSENYWNKGIMSITLKDAIRRYFQQTDIIRLYASVYEFNTASMRVLEKVGFKKTGIHHKACFKNEHFIDAHYYELLKQNFVLGDWIDIK</sequence>
<dbReference type="Gene3D" id="3.40.630.30">
    <property type="match status" value="1"/>
</dbReference>
<organism evidence="2 3">
    <name type="scientific">Bacteroides faecalis</name>
    <dbReference type="NCBI Taxonomy" id="2447885"/>
    <lineage>
        <taxon>Bacteria</taxon>
        <taxon>Pseudomonadati</taxon>
        <taxon>Bacteroidota</taxon>
        <taxon>Bacteroidia</taxon>
        <taxon>Bacteroidales</taxon>
        <taxon>Bacteroidaceae</taxon>
        <taxon>Bacteroides</taxon>
    </lineage>
</organism>
<dbReference type="Proteomes" id="UP000288079">
    <property type="component" value="Unassembled WGS sequence"/>
</dbReference>
<dbReference type="PANTHER" id="PTHR43328">
    <property type="entry name" value="ACETYLTRANSFERASE-RELATED"/>
    <property type="match status" value="1"/>
</dbReference>
<keyword evidence="3" id="KW-1185">Reference proteome</keyword>
<evidence type="ECO:0000313" key="3">
    <source>
        <dbReference type="Proteomes" id="UP000288079"/>
    </source>
</evidence>
<dbReference type="EMBL" id="BHWB01000003">
    <property type="protein sequence ID" value="GCB34466.1"/>
    <property type="molecule type" value="Genomic_DNA"/>
</dbReference>
<feature type="domain" description="N-acetyltransferase" evidence="1">
    <location>
        <begin position="13"/>
        <end position="164"/>
    </location>
</feature>
<reference evidence="2 3" key="1">
    <citation type="submission" date="2018-10" db="EMBL/GenBank/DDBJ databases">
        <title>Draft Genome Sequence of Bacteroides sp. KCTC 15687.</title>
        <authorList>
            <person name="Yu S.Y."/>
            <person name="Kim J.S."/>
            <person name="Oh B.S."/>
            <person name="Park S.H."/>
            <person name="Kang S.W."/>
            <person name="Park J.E."/>
            <person name="Choi S.H."/>
            <person name="Han K.I."/>
            <person name="Lee K.C."/>
            <person name="Eom M.K."/>
            <person name="Suh M.K."/>
            <person name="Lee D.H."/>
            <person name="Yoon H."/>
            <person name="Kim B."/>
            <person name="Yang S.J."/>
            <person name="Lee J.S."/>
            <person name="Lee J.H."/>
        </authorList>
    </citation>
    <scope>NUCLEOTIDE SEQUENCE [LARGE SCALE GENOMIC DNA]</scope>
    <source>
        <strain evidence="2 3">KCTC 15687</strain>
    </source>
</reference>
<dbReference type="GO" id="GO:0016747">
    <property type="term" value="F:acyltransferase activity, transferring groups other than amino-acyl groups"/>
    <property type="evidence" value="ECO:0007669"/>
    <property type="project" value="InterPro"/>
</dbReference>
<evidence type="ECO:0000259" key="1">
    <source>
        <dbReference type="PROSITE" id="PS51186"/>
    </source>
</evidence>
<proteinExistence type="predicted"/>
<dbReference type="InterPro" id="IPR000182">
    <property type="entry name" value="GNAT_dom"/>
</dbReference>
<gene>
    <name evidence="2" type="ORF">KGMB02408_14110</name>
</gene>